<dbReference type="SFLD" id="SFLDG01278">
    <property type="entry name" value="biotin_synthase_like"/>
    <property type="match status" value="1"/>
</dbReference>
<evidence type="ECO:0000256" key="15">
    <source>
        <dbReference type="ARBA" id="ARBA00070199"/>
    </source>
</evidence>
<protein>
    <recommendedName>
        <fullName evidence="15 16">Biotin synthase</fullName>
        <ecNumber evidence="4 16">2.8.1.6</ecNumber>
    </recommendedName>
</protein>
<dbReference type="GO" id="GO:0051539">
    <property type="term" value="F:4 iron, 4 sulfur cluster binding"/>
    <property type="evidence" value="ECO:0007669"/>
    <property type="project" value="UniProtKB-KW"/>
</dbReference>
<dbReference type="FunFam" id="3.20.20.70:FF:000026">
    <property type="entry name" value="Biotin synthase"/>
    <property type="match status" value="1"/>
</dbReference>
<keyword evidence="7 16" id="KW-0949">S-adenosyl-L-methionine</keyword>
<dbReference type="RefSeq" id="WP_180261041.1">
    <property type="nucleotide sequence ID" value="NZ_AWQQ01000051.1"/>
</dbReference>
<dbReference type="AlphaFoldDB" id="A0A2C6L2M0"/>
<dbReference type="InterPro" id="IPR007197">
    <property type="entry name" value="rSAM"/>
</dbReference>
<evidence type="ECO:0000256" key="6">
    <source>
        <dbReference type="ARBA" id="ARBA00022679"/>
    </source>
</evidence>
<dbReference type="EC" id="2.8.1.6" evidence="4 16"/>
<feature type="binding site" evidence="16 17">
    <location>
        <position position="67"/>
    </location>
    <ligand>
        <name>[4Fe-4S] cluster</name>
        <dbReference type="ChEBI" id="CHEBI:49883"/>
        <note>4Fe-4S-S-AdoMet</note>
    </ligand>
</feature>
<dbReference type="Pfam" id="PF04055">
    <property type="entry name" value="Radical_SAM"/>
    <property type="match status" value="1"/>
</dbReference>
<dbReference type="GO" id="GO:0051537">
    <property type="term" value="F:2 iron, 2 sulfur cluster binding"/>
    <property type="evidence" value="ECO:0007669"/>
    <property type="project" value="UniProtKB-KW"/>
</dbReference>
<dbReference type="SFLD" id="SFLDS00029">
    <property type="entry name" value="Radical_SAM"/>
    <property type="match status" value="1"/>
</dbReference>
<dbReference type="NCBIfam" id="TIGR00433">
    <property type="entry name" value="bioB"/>
    <property type="match status" value="1"/>
</dbReference>
<keyword evidence="5 16" id="KW-0004">4Fe-4S</keyword>
<evidence type="ECO:0000313" key="20">
    <source>
        <dbReference type="Proteomes" id="UP000222564"/>
    </source>
</evidence>
<keyword evidence="20" id="KW-1185">Reference proteome</keyword>
<comment type="subunit">
    <text evidence="3 16">Homodimer.</text>
</comment>
<evidence type="ECO:0000259" key="18">
    <source>
        <dbReference type="PROSITE" id="PS51918"/>
    </source>
</evidence>
<evidence type="ECO:0000256" key="2">
    <source>
        <dbReference type="ARBA" id="ARBA00010765"/>
    </source>
</evidence>
<feature type="binding site" evidence="16 17">
    <location>
        <position position="198"/>
    </location>
    <ligand>
        <name>[2Fe-2S] cluster</name>
        <dbReference type="ChEBI" id="CHEBI:190135"/>
    </ligand>
</feature>
<feature type="domain" description="Radical SAM core" evidence="18">
    <location>
        <begin position="45"/>
        <end position="273"/>
    </location>
</feature>
<comment type="similarity">
    <text evidence="2 16">Belongs to the radical SAM superfamily. Biotin synthase family.</text>
</comment>
<dbReference type="GO" id="GO:0009102">
    <property type="term" value="P:biotin biosynthetic process"/>
    <property type="evidence" value="ECO:0007669"/>
    <property type="project" value="UniProtKB-UniRule"/>
</dbReference>
<evidence type="ECO:0000256" key="3">
    <source>
        <dbReference type="ARBA" id="ARBA00011738"/>
    </source>
</evidence>
<dbReference type="PANTHER" id="PTHR22976:SF2">
    <property type="entry name" value="BIOTIN SYNTHASE, MITOCHONDRIAL"/>
    <property type="match status" value="1"/>
</dbReference>
<comment type="pathway">
    <text evidence="1 16">Cofactor biosynthesis; biotin biosynthesis; biotin from 7,8-diaminononanoate: step 2/2.</text>
</comment>
<name>A0A2C6L2M0_9FIRM</name>
<dbReference type="CDD" id="cd01335">
    <property type="entry name" value="Radical_SAM"/>
    <property type="match status" value="1"/>
</dbReference>
<comment type="caution">
    <text evidence="19">The sequence shown here is derived from an EMBL/GenBank/DDBJ whole genome shotgun (WGS) entry which is preliminary data.</text>
</comment>
<comment type="cofactor">
    <cofactor evidence="17">
        <name>[2Fe-2S] cluster</name>
        <dbReference type="ChEBI" id="CHEBI:190135"/>
    </cofactor>
    <text evidence="17">Binds 1 [2Fe-2S] cluster. The cluster is coordinated with 3 cysteines and 1 arginine.</text>
</comment>
<evidence type="ECO:0000256" key="5">
    <source>
        <dbReference type="ARBA" id="ARBA00022485"/>
    </source>
</evidence>
<gene>
    <name evidence="16" type="primary">bioB</name>
    <name evidence="19" type="ORF">P378_10085</name>
</gene>
<keyword evidence="12 16" id="KW-0411">Iron-sulfur</keyword>
<evidence type="ECO:0000313" key="19">
    <source>
        <dbReference type="EMBL" id="PHJ38401.1"/>
    </source>
</evidence>
<evidence type="ECO:0000256" key="11">
    <source>
        <dbReference type="ARBA" id="ARBA00023004"/>
    </source>
</evidence>
<keyword evidence="6 16" id="KW-0808">Transferase</keyword>
<dbReference type="GO" id="GO:0005506">
    <property type="term" value="F:iron ion binding"/>
    <property type="evidence" value="ECO:0007669"/>
    <property type="project" value="UniProtKB-UniRule"/>
</dbReference>
<dbReference type="InterPro" id="IPR002684">
    <property type="entry name" value="Biotin_synth/BioAB"/>
</dbReference>
<dbReference type="UniPathway" id="UPA00078">
    <property type="reaction ID" value="UER00162"/>
</dbReference>
<dbReference type="EMBL" id="AWQQ01000051">
    <property type="protein sequence ID" value="PHJ38401.1"/>
    <property type="molecule type" value="Genomic_DNA"/>
</dbReference>
<comment type="function">
    <text evidence="14 16">Catalyzes the conversion of dethiobiotin (DTB) to biotin by the insertion of a sulfur atom into dethiobiotin via a radical-based mechanism.</text>
</comment>
<dbReference type="PIRSF" id="PIRSF001619">
    <property type="entry name" value="Biotin_synth"/>
    <property type="match status" value="1"/>
</dbReference>
<comment type="cofactor">
    <cofactor evidence="16 17">
        <name>[4Fe-4S] cluster</name>
        <dbReference type="ChEBI" id="CHEBI:49883"/>
    </cofactor>
    <text evidence="16 17">Binds 1 [4Fe-4S] cluster. The cluster is coordinated with 3 cysteines and an exchangeable S-adenosyl-L-methionine.</text>
</comment>
<proteinExistence type="inferred from homology"/>
<evidence type="ECO:0000256" key="12">
    <source>
        <dbReference type="ARBA" id="ARBA00023014"/>
    </source>
</evidence>
<keyword evidence="10 16" id="KW-0093">Biotin biosynthesis</keyword>
<evidence type="ECO:0000256" key="14">
    <source>
        <dbReference type="ARBA" id="ARBA00057568"/>
    </source>
</evidence>
<dbReference type="GO" id="GO:0004076">
    <property type="term" value="F:biotin synthase activity"/>
    <property type="evidence" value="ECO:0007669"/>
    <property type="project" value="UniProtKB-UniRule"/>
</dbReference>
<keyword evidence="11 16" id="KW-0408">Iron</keyword>
<dbReference type="SMART" id="SM00876">
    <property type="entry name" value="BATS"/>
    <property type="match status" value="1"/>
</dbReference>
<evidence type="ECO:0000256" key="1">
    <source>
        <dbReference type="ARBA" id="ARBA00004942"/>
    </source>
</evidence>
<reference evidence="19 20" key="1">
    <citation type="submission" date="2013-09" db="EMBL/GenBank/DDBJ databases">
        <title>Biodegradation of hydrocarbons in the deep terrestrial subsurface : characterization of a microbial consortium composed of two Desulfotomaculum species originating from a deep geological formation.</title>
        <authorList>
            <person name="Aullo T."/>
            <person name="Berlendis S."/>
            <person name="Lascourreges J.-F."/>
            <person name="Dessort D."/>
            <person name="Saint-Laurent S."/>
            <person name="Schraauwers B."/>
            <person name="Mas J."/>
            <person name="Magot M."/>
            <person name="Ranchou-Peyruse A."/>
        </authorList>
    </citation>
    <scope>NUCLEOTIDE SEQUENCE [LARGE SCALE GENOMIC DNA]</scope>
    <source>
        <strain evidence="19 20">Bs107</strain>
    </source>
</reference>
<evidence type="ECO:0000256" key="10">
    <source>
        <dbReference type="ARBA" id="ARBA00022756"/>
    </source>
</evidence>
<evidence type="ECO:0000256" key="9">
    <source>
        <dbReference type="ARBA" id="ARBA00022723"/>
    </source>
</evidence>
<dbReference type="Gene3D" id="3.20.20.70">
    <property type="entry name" value="Aldolase class I"/>
    <property type="match status" value="1"/>
</dbReference>
<dbReference type="SUPFAM" id="SSF102114">
    <property type="entry name" value="Radical SAM enzymes"/>
    <property type="match status" value="1"/>
</dbReference>
<sequence length="323" mass="35131">MISQIEAKLLCGEELTFDEAVRLAGLQGKQVHQLIALAGKITGLYADGQIDLCSIINAKSGLCSEDCKFCAQSAHYHTGIKHYELLDKETILLAAEQVKARGIHRFSLVTSGKELPEDDFARALDIYRSLQKTGLKLCASLGLLDERRALQLKEAGVSTYHHNLETARSYYHEICTTHSYEQRVATIQAARRAGLKVCSGGILSVGETMQQRVELAFELKELHVDSVPINILNPIAGTPLAGQEILPPLEIIKAICLFRLVMPRVSLRFAGGRKEALGELRSLGFLAGITGAIAGDFLTTAGDEIEKEITLIKGLGYSLATGD</sequence>
<dbReference type="PANTHER" id="PTHR22976">
    <property type="entry name" value="BIOTIN SYNTHASE"/>
    <property type="match status" value="1"/>
</dbReference>
<dbReference type="PROSITE" id="PS51918">
    <property type="entry name" value="RADICAL_SAM"/>
    <property type="match status" value="1"/>
</dbReference>
<dbReference type="InterPro" id="IPR024177">
    <property type="entry name" value="Biotin_synthase"/>
</dbReference>
<accession>A0A2C6L2M0</accession>
<dbReference type="InterPro" id="IPR013785">
    <property type="entry name" value="Aldolase_TIM"/>
</dbReference>
<dbReference type="SFLD" id="SFLDG01060">
    <property type="entry name" value="BATS_domain_containing"/>
    <property type="match status" value="1"/>
</dbReference>
<keyword evidence="8 16" id="KW-0001">2Fe-2S</keyword>
<dbReference type="InterPro" id="IPR058240">
    <property type="entry name" value="rSAM_sf"/>
</dbReference>
<comment type="cofactor">
    <cofactor evidence="16">
        <name>[2Fe-2S] cluster</name>
        <dbReference type="ChEBI" id="CHEBI:190135"/>
    </cofactor>
    <text evidence="16">Binds 1 [2Fe-2S] cluster. The cluster is coordinated with 3 cysteines and 1 arginine.</text>
</comment>
<feature type="binding site" evidence="16 17">
    <location>
        <position position="268"/>
    </location>
    <ligand>
        <name>[2Fe-2S] cluster</name>
        <dbReference type="ChEBI" id="CHEBI:190135"/>
    </ligand>
</feature>
<dbReference type="Proteomes" id="UP000222564">
    <property type="component" value="Unassembled WGS sequence"/>
</dbReference>
<evidence type="ECO:0000256" key="17">
    <source>
        <dbReference type="PIRSR" id="PIRSR001619-1"/>
    </source>
</evidence>
<evidence type="ECO:0000256" key="8">
    <source>
        <dbReference type="ARBA" id="ARBA00022714"/>
    </source>
</evidence>
<feature type="binding site" evidence="16 17">
    <location>
        <position position="107"/>
    </location>
    <ligand>
        <name>[2Fe-2S] cluster</name>
        <dbReference type="ChEBI" id="CHEBI:190135"/>
    </ligand>
</feature>
<feature type="binding site" evidence="16 17">
    <location>
        <position position="138"/>
    </location>
    <ligand>
        <name>[2Fe-2S] cluster</name>
        <dbReference type="ChEBI" id="CHEBI:190135"/>
    </ligand>
</feature>
<evidence type="ECO:0000256" key="7">
    <source>
        <dbReference type="ARBA" id="ARBA00022691"/>
    </source>
</evidence>
<dbReference type="InterPro" id="IPR010722">
    <property type="entry name" value="BATS_dom"/>
</dbReference>
<dbReference type="HAMAP" id="MF_01694">
    <property type="entry name" value="BioB"/>
    <property type="match status" value="1"/>
</dbReference>
<evidence type="ECO:0000256" key="16">
    <source>
        <dbReference type="HAMAP-Rule" id="MF_01694"/>
    </source>
</evidence>
<evidence type="ECO:0000256" key="13">
    <source>
        <dbReference type="ARBA" id="ARBA00051157"/>
    </source>
</evidence>
<evidence type="ECO:0000256" key="4">
    <source>
        <dbReference type="ARBA" id="ARBA00012236"/>
    </source>
</evidence>
<comment type="catalytic activity">
    <reaction evidence="13 16">
        <text>(4R,5S)-dethiobiotin + (sulfur carrier)-SH + 2 reduced [2Fe-2S]-[ferredoxin] + 2 S-adenosyl-L-methionine = (sulfur carrier)-H + biotin + 2 5'-deoxyadenosine + 2 L-methionine + 2 oxidized [2Fe-2S]-[ferredoxin]</text>
        <dbReference type="Rhea" id="RHEA:22060"/>
        <dbReference type="Rhea" id="RHEA-COMP:10000"/>
        <dbReference type="Rhea" id="RHEA-COMP:10001"/>
        <dbReference type="Rhea" id="RHEA-COMP:14737"/>
        <dbReference type="Rhea" id="RHEA-COMP:14739"/>
        <dbReference type="ChEBI" id="CHEBI:17319"/>
        <dbReference type="ChEBI" id="CHEBI:29917"/>
        <dbReference type="ChEBI" id="CHEBI:33737"/>
        <dbReference type="ChEBI" id="CHEBI:33738"/>
        <dbReference type="ChEBI" id="CHEBI:57586"/>
        <dbReference type="ChEBI" id="CHEBI:57844"/>
        <dbReference type="ChEBI" id="CHEBI:59789"/>
        <dbReference type="ChEBI" id="CHEBI:64428"/>
        <dbReference type="ChEBI" id="CHEBI:149473"/>
        <dbReference type="EC" id="2.8.1.6"/>
    </reaction>
</comment>
<feature type="binding site" evidence="16 17">
    <location>
        <position position="63"/>
    </location>
    <ligand>
        <name>[4Fe-4S] cluster</name>
        <dbReference type="ChEBI" id="CHEBI:49883"/>
        <note>4Fe-4S-S-AdoMet</note>
    </ligand>
</feature>
<dbReference type="InterPro" id="IPR006638">
    <property type="entry name" value="Elp3/MiaA/NifB-like_rSAM"/>
</dbReference>
<feature type="binding site" evidence="16 17">
    <location>
        <position position="70"/>
    </location>
    <ligand>
        <name>[4Fe-4S] cluster</name>
        <dbReference type="ChEBI" id="CHEBI:49883"/>
        <note>4Fe-4S-S-AdoMet</note>
    </ligand>
</feature>
<dbReference type="SMART" id="SM00729">
    <property type="entry name" value="Elp3"/>
    <property type="match status" value="1"/>
</dbReference>
<organism evidence="19 20">
    <name type="scientific">Desulforamulus profundi</name>
    <dbReference type="NCBI Taxonomy" id="1383067"/>
    <lineage>
        <taxon>Bacteria</taxon>
        <taxon>Bacillati</taxon>
        <taxon>Bacillota</taxon>
        <taxon>Clostridia</taxon>
        <taxon>Eubacteriales</taxon>
        <taxon>Peptococcaceae</taxon>
        <taxon>Desulforamulus</taxon>
    </lineage>
</organism>
<dbReference type="Pfam" id="PF06968">
    <property type="entry name" value="BATS"/>
    <property type="match status" value="1"/>
</dbReference>
<keyword evidence="9 16" id="KW-0479">Metal-binding</keyword>